<dbReference type="InterPro" id="IPR043502">
    <property type="entry name" value="DNA/RNA_pol_sf"/>
</dbReference>
<dbReference type="InterPro" id="IPR008042">
    <property type="entry name" value="Retrotrans_Pao"/>
</dbReference>
<dbReference type="GO" id="GO:0015074">
    <property type="term" value="P:DNA integration"/>
    <property type="evidence" value="ECO:0007669"/>
    <property type="project" value="InterPro"/>
</dbReference>
<evidence type="ECO:0000313" key="2">
    <source>
        <dbReference type="EMBL" id="CAK1590601.1"/>
    </source>
</evidence>
<dbReference type="InterPro" id="IPR012337">
    <property type="entry name" value="RNaseH-like_sf"/>
</dbReference>
<dbReference type="Pfam" id="PF18701">
    <property type="entry name" value="DUF5641"/>
    <property type="match status" value="1"/>
</dbReference>
<keyword evidence="3" id="KW-1185">Reference proteome</keyword>
<dbReference type="InterPro" id="IPR036397">
    <property type="entry name" value="RNaseH_sf"/>
</dbReference>
<dbReference type="GO" id="GO:0042575">
    <property type="term" value="C:DNA polymerase complex"/>
    <property type="evidence" value="ECO:0007669"/>
    <property type="project" value="UniProtKB-ARBA"/>
</dbReference>
<name>A0AAV1L5P4_9NEOP</name>
<evidence type="ECO:0000259" key="1">
    <source>
        <dbReference type="PROSITE" id="PS50994"/>
    </source>
</evidence>
<evidence type="ECO:0000313" key="3">
    <source>
        <dbReference type="Proteomes" id="UP001314205"/>
    </source>
</evidence>
<dbReference type="InterPro" id="IPR040676">
    <property type="entry name" value="DUF5641"/>
</dbReference>
<sequence>MTDTEFKAKRASIKGRLTTFRNYLEEFKRHRQGNLNELKLRLRKADTLFEDYDKIQTQIEVNEAKSGKPAEEQVEFSERENTEKLFFIAMSSAQELIAANEPRSSEATGFDGGMDARLSHSGADAGVRLPTIKLPTFDGSTNKWLEFRDVYLSIVHNNDNLSDICKYQYLKASLLGSAASVIESLEISAANYEAAWKLVSGRFDNKRQLIHTHLKSLFDMSFIGRESDKSLRFLIDHVSKHLRALSSLGEKVDNWDTLIIFMFANKLDTATSTKWEEYRNSLTENPTLENFYEFLRQRADVLEMISASTSTSDKPDKQVAYKRMDKVQKAFVATASESNTSSHLNVNNARVCRICSGDHFLYNCEKFNQMSVDERNTLIRKLKICMNCFRGGHYSHQCKASPCAICRRKHNTLLHKTMTSSPQKGVESKESMSTPISLSASVENQVLLSTAIISIKNVNTNKTYEARCLLDCGSQSCFITEALRNKLGIQGEPVDTVRVTGINNISFDALRRCTVSIQPRERSDKESCIKVDAFVIPQITGQLPLEQVDVSNIVVPQNVVLADPTYYKPSQIDMLLGADIFWDVISSERLRLGHNKPLLQNSIFGWLMVGPVMLSSNDSSSSKVKGTHCGFSMEIRNQLSKFWELEEVPTTPVLSPEEEACEAHFKQNTKRLADGRFCVTLPFSTHPDVLGDSYRLARKRFDSLEKRFKRQPDVKSQYVDFINEYAELGHLSESDKPEKAYFLPHHPILKEQSESTKCRVVFDASAKTDSGYSLNDILMVGPTVQDDIFSILIRFRQHDFIFTGDLEKMYRQVVVEPTQRHLQIILWRNNEAERMRYLALNTLTYGTSSASYLSTRCLAQLGHESTDPLVKEVILHDFYIDDLITGLNDEKKLINLHQRIDETLSSAHFNLRKLKSNSKEFLRSVAEESNCQQDNLKISNQSNTLGVEWNPNEDNILIKCSKLQLIDNHVKYTKRAVLSVVSSIFDPLGLLSVCVILCKIFLQSLWSQKLDWDEEIPQAPDCIWTRFINNIGYLKEISIPRHASCRNAVTIEIHAFSDASLKAYAGCVYLRSMDELGNYTVRLLCAKSKVAPLKATTIPRLELCGALLVSRLCERAIQALRCNIKNRCFWSDSKIVLGWLCIPTNKLCTFVSHRVAEINDKCSNAMWMYVPSAQNPADLASRGVYPDEVQSLSLWWEGPAFLQDNESQWPEQSGAVQASLPELRAHTVSIDKSISPIIDMSRYSSFLKLRRIFAYVCRFINVLVHKQRYESSLLTVDELEQAESKLAYLSQCESFADFKSNPSSIPGSSKLNPYQDESGLIRVGGRLDNSKFVYDKKHPIILDTKHHFTKLIFRYFHFKLMHAPPQLLLSAIREHYWPLNGRVLARRTYGDCTRCKRMKGEVAQQIMGNLPAQRVTPGYVFEIVGTDFAGPFFTVDRKGRGARLSRSYLCVIIDFKVKAVHLEAVSSLSTEDFILALRRFMARRGPPLEIFCDNGKNFVGANRELGEFLTAASNSVSASFVEDKIKFNFAPAYAPNFGGLYEAAVRSAKYHTKRVIGNTHLTFEELATLFAQIEAILNSRPLCPMSSSPHDLVPLTPGHFLIGRPLISLPAPDLQEVNPNRLQRYAKIEQARQHFWSRWSQEYICELQQRTRWQRRRPDIQPGQMVLIKDEVTPPLKWPLGRIQAVHPGTDGACRVADILTTKGTIRRAINRICPFLDDDEA</sequence>
<dbReference type="SUPFAM" id="SSF53098">
    <property type="entry name" value="Ribonuclease H-like"/>
    <property type="match status" value="1"/>
</dbReference>
<protein>
    <recommendedName>
        <fullName evidence="1">Integrase catalytic domain-containing protein</fullName>
    </recommendedName>
</protein>
<feature type="domain" description="Integrase catalytic" evidence="1">
    <location>
        <begin position="1413"/>
        <end position="1605"/>
    </location>
</feature>
<dbReference type="InterPro" id="IPR005312">
    <property type="entry name" value="DUF1759"/>
</dbReference>
<dbReference type="Gene3D" id="3.30.420.10">
    <property type="entry name" value="Ribonuclease H-like superfamily/Ribonuclease H"/>
    <property type="match status" value="1"/>
</dbReference>
<dbReference type="SUPFAM" id="SSF56672">
    <property type="entry name" value="DNA/RNA polymerases"/>
    <property type="match status" value="1"/>
</dbReference>
<accession>A0AAV1L5P4</accession>
<dbReference type="GO" id="GO:0003676">
    <property type="term" value="F:nucleic acid binding"/>
    <property type="evidence" value="ECO:0007669"/>
    <property type="project" value="InterPro"/>
</dbReference>
<dbReference type="PANTHER" id="PTHR47331">
    <property type="entry name" value="PHD-TYPE DOMAIN-CONTAINING PROTEIN"/>
    <property type="match status" value="1"/>
</dbReference>
<dbReference type="GO" id="GO:0071897">
    <property type="term" value="P:DNA biosynthetic process"/>
    <property type="evidence" value="ECO:0007669"/>
    <property type="project" value="UniProtKB-ARBA"/>
</dbReference>
<gene>
    <name evidence="2" type="ORF">PARMNEM_LOCUS10937</name>
</gene>
<comment type="caution">
    <text evidence="2">The sequence shown here is derived from an EMBL/GenBank/DDBJ whole genome shotgun (WGS) entry which is preliminary data.</text>
</comment>
<reference evidence="2 3" key="1">
    <citation type="submission" date="2023-11" db="EMBL/GenBank/DDBJ databases">
        <authorList>
            <person name="Hedman E."/>
            <person name="Englund M."/>
            <person name="Stromberg M."/>
            <person name="Nyberg Akerstrom W."/>
            <person name="Nylinder S."/>
            <person name="Jareborg N."/>
            <person name="Kallberg Y."/>
            <person name="Kronander E."/>
        </authorList>
    </citation>
    <scope>NUCLEOTIDE SEQUENCE [LARGE SCALE GENOMIC DNA]</scope>
</reference>
<dbReference type="PROSITE" id="PS50994">
    <property type="entry name" value="INTEGRASE"/>
    <property type="match status" value="1"/>
</dbReference>
<dbReference type="Pfam" id="PF03564">
    <property type="entry name" value="DUF1759"/>
    <property type="match status" value="1"/>
</dbReference>
<organism evidence="2 3">
    <name type="scientific">Parnassius mnemosyne</name>
    <name type="common">clouded apollo</name>
    <dbReference type="NCBI Taxonomy" id="213953"/>
    <lineage>
        <taxon>Eukaryota</taxon>
        <taxon>Metazoa</taxon>
        <taxon>Ecdysozoa</taxon>
        <taxon>Arthropoda</taxon>
        <taxon>Hexapoda</taxon>
        <taxon>Insecta</taxon>
        <taxon>Pterygota</taxon>
        <taxon>Neoptera</taxon>
        <taxon>Endopterygota</taxon>
        <taxon>Lepidoptera</taxon>
        <taxon>Glossata</taxon>
        <taxon>Ditrysia</taxon>
        <taxon>Papilionoidea</taxon>
        <taxon>Papilionidae</taxon>
        <taxon>Parnassiinae</taxon>
        <taxon>Parnassini</taxon>
        <taxon>Parnassius</taxon>
        <taxon>Driopa</taxon>
    </lineage>
</organism>
<dbReference type="InterPro" id="IPR001584">
    <property type="entry name" value="Integrase_cat-core"/>
</dbReference>
<dbReference type="PANTHER" id="PTHR47331:SF1">
    <property type="entry name" value="GAG-LIKE PROTEIN"/>
    <property type="match status" value="1"/>
</dbReference>
<dbReference type="Proteomes" id="UP001314205">
    <property type="component" value="Unassembled WGS sequence"/>
</dbReference>
<dbReference type="Pfam" id="PF05380">
    <property type="entry name" value="Peptidase_A17"/>
    <property type="match status" value="1"/>
</dbReference>
<dbReference type="EMBL" id="CAVLGL010000085">
    <property type="protein sequence ID" value="CAK1590601.1"/>
    <property type="molecule type" value="Genomic_DNA"/>
</dbReference>
<proteinExistence type="predicted"/>